<dbReference type="GO" id="GO:0048589">
    <property type="term" value="P:developmental growth"/>
    <property type="evidence" value="ECO:0007669"/>
    <property type="project" value="UniProtKB-ARBA"/>
</dbReference>
<dbReference type="InterPro" id="IPR015919">
    <property type="entry name" value="Cadherin-like_sf"/>
</dbReference>
<feature type="domain" description="Cadherin" evidence="19">
    <location>
        <begin position="618"/>
        <end position="716"/>
    </location>
</feature>
<dbReference type="GO" id="GO:0005886">
    <property type="term" value="C:plasma membrane"/>
    <property type="evidence" value="ECO:0007669"/>
    <property type="project" value="UniProtKB-SubCell"/>
</dbReference>
<dbReference type="PROSITE" id="PS50268">
    <property type="entry name" value="CADHERIN_2"/>
    <property type="match status" value="34"/>
</dbReference>
<dbReference type="FunFam" id="2.60.40.60:FF:000066">
    <property type="entry name" value="FAT atypical cadherin 1"/>
    <property type="match status" value="1"/>
</dbReference>
<organism evidence="20">
    <name type="scientific">Musca domestica</name>
    <name type="common">House fly</name>
    <dbReference type="NCBI Taxonomy" id="7370"/>
    <lineage>
        <taxon>Eukaryota</taxon>
        <taxon>Metazoa</taxon>
        <taxon>Ecdysozoa</taxon>
        <taxon>Arthropoda</taxon>
        <taxon>Hexapoda</taxon>
        <taxon>Insecta</taxon>
        <taxon>Pterygota</taxon>
        <taxon>Neoptera</taxon>
        <taxon>Endopterygota</taxon>
        <taxon>Diptera</taxon>
        <taxon>Brachycera</taxon>
        <taxon>Muscomorpha</taxon>
        <taxon>Muscoidea</taxon>
        <taxon>Muscidae</taxon>
        <taxon>Musca</taxon>
    </lineage>
</organism>
<dbReference type="GO" id="GO:0007156">
    <property type="term" value="P:homophilic cell adhesion via plasma membrane adhesion molecules"/>
    <property type="evidence" value="ECO:0007669"/>
    <property type="project" value="InterPro"/>
</dbReference>
<dbReference type="FunFam" id="2.60.40.60:FF:000100">
    <property type="entry name" value="protocadherin Fat 2"/>
    <property type="match status" value="2"/>
</dbReference>
<dbReference type="VEuPathDB" id="VectorBase:MDOMA2_018214"/>
<feature type="transmembrane region" description="Helical" evidence="16">
    <location>
        <begin position="7"/>
        <end position="27"/>
    </location>
</feature>
<keyword evidence="4 16" id="KW-0812">Transmembrane</keyword>
<dbReference type="GO" id="GO:0050839">
    <property type="term" value="F:cell adhesion molecule binding"/>
    <property type="evidence" value="ECO:0007669"/>
    <property type="project" value="UniProtKB-ARBA"/>
</dbReference>
<feature type="compositionally biased region" description="Basic and acidic residues" evidence="15">
    <location>
        <begin position="4510"/>
        <end position="4523"/>
    </location>
</feature>
<keyword evidence="12" id="KW-0325">Glycoprotein</keyword>
<feature type="domain" description="Cadherin" evidence="19">
    <location>
        <begin position="54"/>
        <end position="175"/>
    </location>
</feature>
<dbReference type="FunFam" id="2.60.40.60:FF:000059">
    <property type="entry name" value="FAT atypical cadherin 3"/>
    <property type="match status" value="1"/>
</dbReference>
<feature type="domain" description="Cadherin" evidence="19">
    <location>
        <begin position="504"/>
        <end position="609"/>
    </location>
</feature>
<dbReference type="FunFam" id="2.60.40.60:FF:000039">
    <property type="entry name" value="FAT atypical cadherin 3"/>
    <property type="match status" value="1"/>
</dbReference>
<keyword evidence="2" id="KW-1003">Cell membrane</keyword>
<dbReference type="InterPro" id="IPR013320">
    <property type="entry name" value="ConA-like_dom_sf"/>
</dbReference>
<dbReference type="CDD" id="cd00054">
    <property type="entry name" value="EGF_CA"/>
    <property type="match status" value="5"/>
</dbReference>
<feature type="domain" description="EGF-like" evidence="18">
    <location>
        <begin position="4102"/>
        <end position="4138"/>
    </location>
</feature>
<dbReference type="InterPro" id="IPR020894">
    <property type="entry name" value="Cadherin_CS"/>
</dbReference>
<dbReference type="SUPFAM" id="SSF49313">
    <property type="entry name" value="Cadherin-like"/>
    <property type="match status" value="33"/>
</dbReference>
<evidence type="ECO:0000256" key="8">
    <source>
        <dbReference type="ARBA" id="ARBA00022889"/>
    </source>
</evidence>
<dbReference type="FunFam" id="2.60.40.60:FF:000053">
    <property type="entry name" value="FAT atypical cadherin 3"/>
    <property type="match status" value="1"/>
</dbReference>
<dbReference type="InterPro" id="IPR013032">
    <property type="entry name" value="EGF-like_CS"/>
</dbReference>
<keyword evidence="9 16" id="KW-1133">Transmembrane helix</keyword>
<keyword evidence="11 14" id="KW-1015">Disulfide bond</keyword>
<feature type="domain" description="Cadherin" evidence="19">
    <location>
        <begin position="3262"/>
        <end position="3366"/>
    </location>
</feature>
<feature type="disulfide bond" evidence="14">
    <location>
        <begin position="3864"/>
        <end position="3881"/>
    </location>
</feature>
<dbReference type="FunFam" id="2.60.40.60:FF:000013">
    <property type="entry name" value="Cadherin EGF LAG seven-pass G-type receptor"/>
    <property type="match status" value="4"/>
</dbReference>
<evidence type="ECO:0000313" key="20">
    <source>
        <dbReference type="EnsemblMetazoa" id="MDOA014044-PA"/>
    </source>
</evidence>
<evidence type="ECO:0000256" key="7">
    <source>
        <dbReference type="ARBA" id="ARBA00022837"/>
    </source>
</evidence>
<dbReference type="GO" id="GO:0008104">
    <property type="term" value="P:intracellular protein localization"/>
    <property type="evidence" value="ECO:0007669"/>
    <property type="project" value="UniProtKB-ARBA"/>
</dbReference>
<evidence type="ECO:0000256" key="3">
    <source>
        <dbReference type="ARBA" id="ARBA00022536"/>
    </source>
</evidence>
<feature type="domain" description="Cadherin" evidence="19">
    <location>
        <begin position="397"/>
        <end position="503"/>
    </location>
</feature>
<dbReference type="SMART" id="SM00112">
    <property type="entry name" value="CA"/>
    <property type="match status" value="33"/>
</dbReference>
<keyword evidence="6" id="KW-0677">Repeat</keyword>
<feature type="disulfide bond" evidence="14">
    <location>
        <begin position="4167"/>
        <end position="4176"/>
    </location>
</feature>
<feature type="domain" description="Cadherin" evidence="19">
    <location>
        <begin position="2131"/>
        <end position="2231"/>
    </location>
</feature>
<name>A0A1I8NDE0_MUSDO</name>
<dbReference type="PROSITE" id="PS01186">
    <property type="entry name" value="EGF_2"/>
    <property type="match status" value="1"/>
</dbReference>
<feature type="domain" description="Cadherin" evidence="19">
    <location>
        <begin position="1942"/>
        <end position="2023"/>
    </location>
</feature>
<keyword evidence="7 13" id="KW-0106">Calcium</keyword>
<protein>
    <recommendedName>
        <fullName evidence="21">Cadherin</fullName>
    </recommendedName>
</protein>
<dbReference type="VEuPathDB" id="VectorBase:MDOA014044"/>
<feature type="domain" description="Cadherin" evidence="19">
    <location>
        <begin position="1188"/>
        <end position="1293"/>
    </location>
</feature>
<feature type="domain" description="Cadherin" evidence="19">
    <location>
        <begin position="2955"/>
        <end position="3059"/>
    </location>
</feature>
<sequence>MKFKHNVYMLTCTYTVVLHLIVIFWTVTQVCYADNLEPESLSRKVHNIYSIEFKKKEYNVTIPENSIGKTYATPKSYDERIGLDTPMSCNAVFRIISGDRDKLFKAEERTVGNFAFLSIRTRTSNVVLNREKNEVYNFRVKAFVTCPANGSNILHEAECTINLQVLDRNDLNPLFYPTEYSVTIFEDVPVHSSILKVTAEDADLGINGEIYYSFLNSSPYFIIHPSSGVISNVRPLINLGGRELEIIVIAIDRGSAMLHHNHQSSKAKVLINVEKTNLHSPDVYVTTVSSIVIHETTDANRNIYGIIRVSDKDSGRHGDINDVSIVNGDADGIFEITQAKTREEYYIQLKKLVVLANTTNTFNITIRVEDNGIPKRHTSKNVLFTIYTDKQNAPVFTKPLYEVSIPETAPINMPVIRLKVSDPSFGKNALVFLEVVGGNEGGEFKINPDTGMLYTQKYLDAEKTAFYTLTVSAIDQANLGVRKQSSAKVKINVLDVNDNDPIFEQKNITVYINENEKAGTYVTKVLARDKDSGENSYISYSITNLYDMPFDIDHFSGVIRTTTLIDFEVMRRSYQLKVRASDWGLPYRRQTEMEVFVNINDINDNRPQFERVDCLGKVFRQAPIGTDIFTLSAIDFDVGDYITYRLISGNEDGCFNMDSITGVITIGCDLNDIPVSHRYINVSATDGTHFSDEMMIKIDLLRIEHSDALKNGYSSFECHETGVAKKLADILAASEKNNMKTNNEIESNGYFTLTNRYGQNVHKPEFIDFPLTLNVNESLPLGETITRFRAKDRDLGYNGKLVFGISDGDFESVFRVDPDSGELQLIGYLDRERQEDYVLNITVRDLGQPPKSDSKMLSVNILDVNDNPPIFQKPIIRLHLPENTKNESQVFCLNATDADATVNAQISYGIKSDTRNFAINSTTGCLFLINLLDREKQNEYELQIFAKDGGVPSLSAEALVSIIVDDVNDNAPVFGIQEIIFKVREDLPRGTVVAKVEANDFDIGINSEILFSIKDDTTNSSTFKIDKYSGIIMTQNYLDYEKQQIYNLVVTAVDCGTPSLSSDMPVVIEIIDVNENRYAPEFDDYVYIGKIKENEPKGSIVRSVTAKDLDTKGPESDISYYIRGGDGMGIFSITDKGSIRTLSHLDAESKNFYWLTVCAQDQAVVPLFSCTQVFIEVEDVNDNVPLTSQPVYYPHIFEGSNAHTLIIRLNATDDDINKLTKISYKIVSGNPEGFFEINKETGELMTTERKLDRENQVEHILEVRISDNGFPSLYSTTRVVVSVKDINDNSPQFEQRFYKIQIPSTSDINVPIFQILATDIDIGENGRISYNIKSGKGKNKFRIDADTGLIYATKPLEMESEYELIIKAEDHGSPKKSQTARLNVLVIPILEQSKAPPSIKTTNSLVEVTESDKAGFLVTLIQASDEDSEHLWYNISGGNENHAFFIGHDNGNVLLSKSLDWETKNFYNLTITVSDGSNIVNTQLFIKVVDTNDNRPQFTKDVYHVNISEGIKEETIVLQLHAFDKDEDKKIFYTLHGSKDPSSLEFFRIDSVTGNVVVSQKLDYEKNKRHELIVIAKDQGTPAKRNYAKIIVDIYDHNDHSPEFTSKMLQSKIPESAAVGSKVIQVSATDRDSGKNGEIFYSIISGNVGNIFEIDKIVGTVYISQALDIMHMQEYMLQVKATDYGNPPLSSQIPVHIIVVMSENDPPRFTLATSVIEMLENLQIGSFITHIEARSSSSVFYNIVEGNDGGYFYINPSTGVVLVNSKIDYEQIKQFNLTIKGTNMASVSSYHNIIIHVLDVNDNPPYFTQIEYFGQISEASEPGSYVNSNNSINSLLYLKAHDADVGQNSNLEYTIMDAVSNQYFQIDFLTGNIQLLQKLDYELIKEFTFNVMVNDKGSPKLYSRSLAHVTIYVVNVNDCPPIFEMQEMNATLYLPSYEGIGVLKVTATDMDKDINNKIRYDIVEGNLNNTFQIDNSTGMITTRNINTLVPCYTLHIRASDGIFSTISQVEIHTAVINETGFQFQKKRYKFSSVENSSKIVVVGVVTTIGTFLDENVEYKILNPTNLFEIGKTSGAIKTTGVIFDRESVDVYTLIIEAMSILYNNNQPYLRRATTLVDVSILDTNDNCPIFVNLPYYSTVSLEDTKGSVIMKVKAIDLDSYENGEVRYEMKRGNGDLFKVDRKTGDIILRQKIENDNKKYELVVAAYDNALTPCSSEVTVTIKIVDRSMPVFNKQFYFGRVKEDVELFSALSVNIQAESPLERNLIYTISNEDFFEIDYRTGMLYVVNTLDFEMQKSHELIVRATDIVSGVFAEVTLSIGVEDANDCYPHIETDNYNITLPENLPLGSQVLKINASDCDSDANSVLSFHIDATNGDRDSELFYIDVADGSIYLKHQLNYEECKSYLLIIKVKDHGTPSLTSRANVWIKVKDLNDNIPKFVEPSFSSKLSVNASRGQFVTRASAYDDDECDSGKLKYKIVDGNDYQIYNIEESTGIIVLQNNQRLESYKQSILNISVTDGLHISFARVKINLLPENMHSPIFESSVYEVHVNENEKQNTLILTVKAIDHDFGKYGSIYYDIPCNDMASIFRIDNMTGSIYSKIPLDREQRQLYEILVKATDGGGKFSYSFVRLKVDDVNDNVPYFQLNEYKLILKDDIAINTVVAQITAVDLDTGRNAQLNYSIENVTDNGSWLKNIVLKSNGEIVILKSLKLLTNRLIQFFVRVIDDGYPDRHSNLIPVSLQIMESNVTIPYFEKKSMNINVDETLNPGSILARLKVTGNYSVKFSLASKSSKFTVSENGDVLLTQSLDRELSPLEHITAMFETATKPVLYGYIDIYINIQDDNDNFPTFSNLVYNMDVPENNEKGSSILKITAFDPDEGPNGDVRYYLDDDDLDKMFEIDIHSGWITQLGTLDRELQSEYYFNVLASDNGQSKQTSKVTVSIAVRDYNDNPPLFKQTFQMFSVPENALPGTVLNQLLISDLDSEKNNLQFFIVSGDNKSQFQIANTGELFVSKALDRESISSYSISVAVTDGKFVSYTDVSINVLDINDNFPICISPKYEIAIPESTPVSASIVKINAIDIDDVENSRIRFYVTGNYSEDFYVDKDQGILRVAEPIDREIRSKYSLLVHVQDAKELLQECICEVIITVTDVNDNRPEFSMHQYILSIPENAQIGTIVTKIHAVDRDFGLNRKISYTLLDETEYFEIYSSSGIIKLKKLLDRESISVFNLTVKAEDNGTSKLYSTENLIVHVLDINDNPPEFQLKQYKAYLWENATVDTQVTQVYATSKDIGVNAEISYYIIGGNEQQKFKIDTTSGIIFLNMEIDYEKTKSFFLNVQAIDGGIPPLSSQTFVNITVLDVNDNTPHFSQNLYRVKVSERANIGDNILQVIAMDDDSDKNGVVEYNIERGDRLKQFSIDDFSGKIYVNHNLDREGIQSYILEVRACDKGWPRLCSFVQVFVDIMDVNDNSPIVRNGNSTILLQENKPLGFEVTTFDVSDADEYPNTSPYTFDFRSGNEGGFFRLEQDGRLLTAFRFSHRICDEYILQIRVFDNGIPPLYSDTWVTIKIIEESQYPPIITPLEITINSVEDDFGGGFLGKVYVSDQDKYDTFTYKIEANMTQTYSAIKLFNISATTGDIYAITNLDIGLYYINVSVSDGKFNSFANVRINVELVTTEMIKNAVIMRFSKITAKDFILSHRKAFLRIMREVLQCRQKDIFIIALKENDFTNTKHIFKNSSSNLTVTNSNHMLDVAFAIKKQLILPTSESYYTPEEVLYKMSIGVEEIEIRSNLPIEDIVSNECPVNICVHGKCNTQMFINKNEVNTFYTDVVSYVTPEYKLNYNCACKQGFDGKNCEEPVNACSSDPCPPQKQCWPADTINGYQCICPSGYAGQFCEVQSSRCHYNNCSNLQTSVSFSGKSYAHYKINKSSARHLVESQFSLTLRIRTVQQSGTLVYASGQIDYSIIEIVNGVVQYRFDLGSGEGVVAVTSINISDGEWHSIKLERVLNTAKLVVDNKHTSQSNSPGINSILNLDKNEIFVGAKVIPHHTIVGYEDIQRGFIGCLADIKVGHETLPLHIVAGGNTVAALRFTNVEFLCDPSKVLINLGICGEQPCLNSGICHDLGDNFQCVCSERYAGRFCEIDLDPCASIPCLYGGLCEMLGPNNYSCTCPSHLSGKRCEYGRFCIPNPCKNGGICEEGDGVSHCMCRGFTGPTCEIDVDECENQPCGSGATCINEAGSFRCICPSYLTGASCGDPLYSNSISTKLRNLSVEKITGIICGALFVFILCTITICCRMYRRNCSTRKKSSSRIKNSCKETKLNSLLEKEKNNKHKTKISNLEVNHRPLSYAPTATDNMISSTHFVNNLDILRSYGSAGDELENIPFEYQKISINKVNVNINNENISEAAVSAYKTDWCDQTQLKTFCESKLNNGKCVDYNLPLNRLTSTKSSCTKLIHVAMPNVCQPTYGADYSNHGQYHWDCSDWARNSQNPLPDITEVPGAEIVDSSSFHSNESNESKPKDHAHAIMRPDPRRDTLTVNEELVVNSQVQDSIPKPNLPFGSNSRLSPAYYSENEDYTSNSVPFRCITKCKLYVRHPDSYLPPLNNLSETDGETNPQCYNFKCQADVEDEKRKLSVNSDDEYFCPKSPYGSNRSVHLCEIEDSELEEFLPKRQVEVSDD</sequence>
<keyword evidence="3 14" id="KW-0245">EGF-like domain</keyword>
<dbReference type="PROSITE" id="PS00022">
    <property type="entry name" value="EGF_1"/>
    <property type="match status" value="4"/>
</dbReference>
<dbReference type="FunFam" id="2.60.40.60:FF:000033">
    <property type="entry name" value="FAT atypical cadherin 1"/>
    <property type="match status" value="2"/>
</dbReference>
<dbReference type="GO" id="GO:0030855">
    <property type="term" value="P:epithelial cell differentiation"/>
    <property type="evidence" value="ECO:0007669"/>
    <property type="project" value="UniProtKB-ARBA"/>
</dbReference>
<dbReference type="SUPFAM" id="SSF49899">
    <property type="entry name" value="Concanavalin A-like lectins/glucanases"/>
    <property type="match status" value="1"/>
</dbReference>
<feature type="domain" description="Cadherin" evidence="19">
    <location>
        <begin position="1294"/>
        <end position="1399"/>
    </location>
</feature>
<dbReference type="Gene3D" id="2.10.25.10">
    <property type="entry name" value="Laminin"/>
    <property type="match status" value="5"/>
</dbReference>
<dbReference type="CDD" id="cd00110">
    <property type="entry name" value="LamG"/>
    <property type="match status" value="1"/>
</dbReference>
<dbReference type="GO" id="GO:0007010">
    <property type="term" value="P:cytoskeleton organization"/>
    <property type="evidence" value="ECO:0007669"/>
    <property type="project" value="UniProtKB-ARBA"/>
</dbReference>
<evidence type="ECO:0000256" key="1">
    <source>
        <dbReference type="ARBA" id="ARBA00004251"/>
    </source>
</evidence>
<evidence type="ECO:0000256" key="9">
    <source>
        <dbReference type="ARBA" id="ARBA00022989"/>
    </source>
</evidence>
<dbReference type="SMART" id="SM00282">
    <property type="entry name" value="LamG"/>
    <property type="match status" value="1"/>
</dbReference>
<dbReference type="InterPro" id="IPR018097">
    <property type="entry name" value="EGF_Ca-bd_CS"/>
</dbReference>
<dbReference type="PROSITE" id="PS01187">
    <property type="entry name" value="EGF_CA"/>
    <property type="match status" value="1"/>
</dbReference>
<evidence type="ECO:0000256" key="2">
    <source>
        <dbReference type="ARBA" id="ARBA00022475"/>
    </source>
</evidence>
<evidence type="ECO:0000259" key="19">
    <source>
        <dbReference type="PROSITE" id="PS50268"/>
    </source>
</evidence>
<dbReference type="FunFam" id="2.60.40.60:FF:000064">
    <property type="entry name" value="FAT atypical cadherin 1"/>
    <property type="match status" value="1"/>
</dbReference>
<evidence type="ECO:0000256" key="10">
    <source>
        <dbReference type="ARBA" id="ARBA00023136"/>
    </source>
</evidence>
<feature type="domain" description="Cadherin" evidence="19">
    <location>
        <begin position="2232"/>
        <end position="2330"/>
    </location>
</feature>
<feature type="domain" description="Cadherin" evidence="19">
    <location>
        <begin position="3577"/>
        <end position="3684"/>
    </location>
</feature>
<dbReference type="InterPro" id="IPR001791">
    <property type="entry name" value="Laminin_G"/>
</dbReference>
<dbReference type="SMART" id="SM00179">
    <property type="entry name" value="EGF_CA"/>
    <property type="match status" value="4"/>
</dbReference>
<evidence type="ECO:0000256" key="14">
    <source>
        <dbReference type="PROSITE-ProRule" id="PRU00076"/>
    </source>
</evidence>
<dbReference type="FunFam" id="2.60.40.60:FF:000041">
    <property type="entry name" value="FAT atypical cadherin 1"/>
    <property type="match status" value="1"/>
</dbReference>
<keyword evidence="10 16" id="KW-0472">Membrane</keyword>
<dbReference type="Pfam" id="PF00028">
    <property type="entry name" value="Cadherin"/>
    <property type="match status" value="26"/>
</dbReference>
<feature type="domain" description="Cadherin" evidence="19">
    <location>
        <begin position="1499"/>
        <end position="1604"/>
    </location>
</feature>
<feature type="disulfide bond" evidence="14">
    <location>
        <begin position="4128"/>
        <end position="4137"/>
    </location>
</feature>
<feature type="domain" description="Cadherin" evidence="19">
    <location>
        <begin position="1710"/>
        <end position="1807"/>
    </location>
</feature>
<evidence type="ECO:0000256" key="12">
    <source>
        <dbReference type="ARBA" id="ARBA00023180"/>
    </source>
</evidence>
<feature type="domain" description="Cadherin" evidence="19">
    <location>
        <begin position="983"/>
        <end position="1082"/>
    </location>
</feature>
<dbReference type="InterPro" id="IPR001881">
    <property type="entry name" value="EGF-like_Ca-bd_dom"/>
</dbReference>
<dbReference type="PANTHER" id="PTHR24026">
    <property type="entry name" value="FAT ATYPICAL CADHERIN-RELATED"/>
    <property type="match status" value="1"/>
</dbReference>
<comment type="subcellular location">
    <subcellularLocation>
        <location evidence="1">Cell membrane</location>
        <topology evidence="1">Single-pass type I membrane protein</topology>
    </subcellularLocation>
</comment>
<evidence type="ECO:0000256" key="16">
    <source>
        <dbReference type="SAM" id="Phobius"/>
    </source>
</evidence>
<dbReference type="FunFam" id="2.10.25.10:FF:000682">
    <property type="entry name" value="Fat-like cadherin-related tumor suppressor homolog"/>
    <property type="match status" value="1"/>
</dbReference>
<feature type="domain" description="Cadherin" evidence="19">
    <location>
        <begin position="2439"/>
        <end position="2540"/>
    </location>
</feature>
<feature type="domain" description="Cadherin" evidence="19">
    <location>
        <begin position="2024"/>
        <end position="2130"/>
    </location>
</feature>
<dbReference type="FunFam" id="2.60.40.60:FF:000051">
    <property type="entry name" value="FAT atypical cadherin 1"/>
    <property type="match status" value="1"/>
</dbReference>
<dbReference type="FunFam" id="2.60.120.200:FF:000250">
    <property type="entry name" value="Fat-like cadherin-related tumor suppressor homolog"/>
    <property type="match status" value="1"/>
</dbReference>
<dbReference type="Pfam" id="PF00008">
    <property type="entry name" value="EGF"/>
    <property type="match status" value="1"/>
</dbReference>
<feature type="domain" description="Cadherin" evidence="19">
    <location>
        <begin position="1808"/>
        <end position="1923"/>
    </location>
</feature>
<dbReference type="FunFam" id="2.60.40.60:FF:000080">
    <property type="entry name" value="FAT atypical cadherin 1"/>
    <property type="match status" value="2"/>
</dbReference>
<dbReference type="PROSITE" id="PS00010">
    <property type="entry name" value="ASX_HYDROXYL"/>
    <property type="match status" value="2"/>
</dbReference>
<feature type="domain" description="EGF-like" evidence="18">
    <location>
        <begin position="4215"/>
        <end position="4251"/>
    </location>
</feature>
<feature type="domain" description="EGF-like" evidence="18">
    <location>
        <begin position="4140"/>
        <end position="4177"/>
    </location>
</feature>
<dbReference type="GO" id="GO:0001736">
    <property type="term" value="P:establishment of planar polarity"/>
    <property type="evidence" value="ECO:0007669"/>
    <property type="project" value="UniProtKB-ARBA"/>
</dbReference>
<feature type="domain" description="EGF-like" evidence="18">
    <location>
        <begin position="4178"/>
        <end position="4213"/>
    </location>
</feature>
<dbReference type="Gene3D" id="2.60.120.200">
    <property type="match status" value="1"/>
</dbReference>
<keyword evidence="8" id="KW-0130">Cell adhesion</keyword>
<dbReference type="InterPro" id="IPR000152">
    <property type="entry name" value="EGF-type_Asp/Asn_hydroxyl_site"/>
</dbReference>
<feature type="domain" description="Cadherin" evidence="19">
    <location>
        <begin position="285"/>
        <end position="396"/>
    </location>
</feature>
<feature type="domain" description="Cadherin" evidence="19">
    <location>
        <begin position="1605"/>
        <end position="1709"/>
    </location>
</feature>
<feature type="region of interest" description="Disordered" evidence="15">
    <location>
        <begin position="4504"/>
        <end position="4523"/>
    </location>
</feature>
<feature type="domain" description="Cadherin" evidence="19">
    <location>
        <begin position="2331"/>
        <end position="2438"/>
    </location>
</feature>
<evidence type="ECO:0000256" key="4">
    <source>
        <dbReference type="ARBA" id="ARBA00022692"/>
    </source>
</evidence>
<feature type="domain" description="Cadherin" evidence="19">
    <location>
        <begin position="872"/>
        <end position="974"/>
    </location>
</feature>
<feature type="transmembrane region" description="Helical" evidence="16">
    <location>
        <begin position="4271"/>
        <end position="4294"/>
    </location>
</feature>
<dbReference type="PRINTS" id="PR00205">
    <property type="entry name" value="CADHERIN"/>
</dbReference>
<dbReference type="Pfam" id="PF12661">
    <property type="entry name" value="hEGF"/>
    <property type="match status" value="2"/>
</dbReference>
<dbReference type="GO" id="GO:0048513">
    <property type="term" value="P:animal organ development"/>
    <property type="evidence" value="ECO:0007669"/>
    <property type="project" value="UniProtKB-ARBA"/>
</dbReference>
<feature type="domain" description="Cadherin" evidence="19">
    <location>
        <begin position="3367"/>
        <end position="3471"/>
    </location>
</feature>
<dbReference type="FunFam" id="2.60.40.60:FF:000026">
    <property type="entry name" value="FAT atypical cadherin 1"/>
    <property type="match status" value="2"/>
</dbReference>
<dbReference type="PROSITE" id="PS00232">
    <property type="entry name" value="CADHERIN_1"/>
    <property type="match status" value="13"/>
</dbReference>
<comment type="caution">
    <text evidence="14">Lacks conserved residue(s) required for the propagation of feature annotation.</text>
</comment>
<dbReference type="FunFam" id="2.60.40.60:FF:000015">
    <property type="entry name" value="FAT atypical cadherin 1"/>
    <property type="match status" value="2"/>
</dbReference>
<dbReference type="Gene3D" id="2.60.40.60">
    <property type="entry name" value="Cadherins"/>
    <property type="match status" value="34"/>
</dbReference>
<dbReference type="InterPro" id="IPR002126">
    <property type="entry name" value="Cadherin-like_dom"/>
</dbReference>
<feature type="domain" description="Cadherin" evidence="19">
    <location>
        <begin position="767"/>
        <end position="871"/>
    </location>
</feature>
<dbReference type="PROSITE" id="PS50025">
    <property type="entry name" value="LAM_G_DOMAIN"/>
    <property type="match status" value="1"/>
</dbReference>
<dbReference type="Pfam" id="PF02210">
    <property type="entry name" value="Laminin_G_2"/>
    <property type="match status" value="1"/>
</dbReference>
<evidence type="ECO:0000256" key="6">
    <source>
        <dbReference type="ARBA" id="ARBA00022737"/>
    </source>
</evidence>
<dbReference type="InterPro" id="IPR000742">
    <property type="entry name" value="EGF"/>
</dbReference>
<dbReference type="GO" id="GO:0007163">
    <property type="term" value="P:establishment or maintenance of cell polarity"/>
    <property type="evidence" value="ECO:0007669"/>
    <property type="project" value="UniProtKB-ARBA"/>
</dbReference>
<feature type="domain" description="Cadherin" evidence="19">
    <location>
        <begin position="1083"/>
        <end position="1192"/>
    </location>
</feature>
<evidence type="ECO:0000256" key="13">
    <source>
        <dbReference type="PROSITE-ProRule" id="PRU00043"/>
    </source>
</evidence>
<keyword evidence="5" id="KW-0732">Signal</keyword>
<feature type="domain" description="Cadherin" evidence="19">
    <location>
        <begin position="3480"/>
        <end position="3576"/>
    </location>
</feature>
<dbReference type="GO" id="GO:0007424">
    <property type="term" value="P:open tracheal system development"/>
    <property type="evidence" value="ECO:0007669"/>
    <property type="project" value="UniProtKB-ARBA"/>
</dbReference>
<dbReference type="FunFam" id="2.60.40.60:FF:000020">
    <property type="entry name" value="Dachsous cadherin-related 1b"/>
    <property type="match status" value="2"/>
</dbReference>
<feature type="domain" description="Cadherin" evidence="19">
    <location>
        <begin position="2541"/>
        <end position="2643"/>
    </location>
</feature>
<feature type="domain" description="Laminin G" evidence="17">
    <location>
        <begin position="3910"/>
        <end position="4094"/>
    </location>
</feature>
<feature type="domain" description="Cadherin" evidence="19">
    <location>
        <begin position="2644"/>
        <end position="2752"/>
    </location>
</feature>
<dbReference type="GO" id="GO:0005509">
    <property type="term" value="F:calcium ion binding"/>
    <property type="evidence" value="ECO:0007669"/>
    <property type="project" value="UniProtKB-UniRule"/>
</dbReference>
<evidence type="ECO:0000256" key="5">
    <source>
        <dbReference type="ARBA" id="ARBA00022729"/>
    </source>
</evidence>
<proteinExistence type="predicted"/>
<dbReference type="SUPFAM" id="SSF57196">
    <property type="entry name" value="EGF/Laminin"/>
    <property type="match status" value="5"/>
</dbReference>
<evidence type="ECO:0000259" key="17">
    <source>
        <dbReference type="PROSITE" id="PS50025"/>
    </source>
</evidence>
<evidence type="ECO:0000256" key="15">
    <source>
        <dbReference type="SAM" id="MobiDB-lite"/>
    </source>
</evidence>
<feature type="domain" description="Cadherin" evidence="19">
    <location>
        <begin position="3055"/>
        <end position="3158"/>
    </location>
</feature>
<accession>A0A1I8NDE0</accession>
<feature type="domain" description="Cadherin" evidence="19">
    <location>
        <begin position="2850"/>
        <end position="2954"/>
    </location>
</feature>
<dbReference type="FunFam" id="2.60.40.60:FF:000021">
    <property type="entry name" value="FAT atypical cadherin 1"/>
    <property type="match status" value="1"/>
</dbReference>
<feature type="domain" description="Cadherin" evidence="19">
    <location>
        <begin position="2760"/>
        <end position="2849"/>
    </location>
</feature>
<dbReference type="eggNOG" id="KOG1219">
    <property type="taxonomic scope" value="Eukaryota"/>
</dbReference>
<feature type="disulfide bond" evidence="14">
    <location>
        <begin position="3883"/>
        <end position="3892"/>
    </location>
</feature>
<dbReference type="CDD" id="cd11304">
    <property type="entry name" value="Cadherin_repeat"/>
    <property type="match status" value="33"/>
</dbReference>
<dbReference type="FunFam" id="2.60.40.60:FF:000005">
    <property type="entry name" value="Protocadherin 9"/>
    <property type="match status" value="1"/>
</dbReference>
<feature type="domain" description="Cadherin" evidence="19">
    <location>
        <begin position="3159"/>
        <end position="3261"/>
    </location>
</feature>
<dbReference type="FunFam" id="2.60.40.60:FF:000024">
    <property type="entry name" value="FAT atypical cadherin 3"/>
    <property type="match status" value="2"/>
</dbReference>
<dbReference type="FunFam" id="2.60.40.60:FF:000032">
    <property type="entry name" value="FAT atypical cadherin 1"/>
    <property type="match status" value="1"/>
</dbReference>
<evidence type="ECO:0008006" key="21">
    <source>
        <dbReference type="Google" id="ProtNLM"/>
    </source>
</evidence>
<dbReference type="EnsemblMetazoa" id="MDOA014044-RA">
    <property type="protein sequence ID" value="MDOA014044-PA"/>
    <property type="gene ID" value="MDOA014044"/>
</dbReference>
<dbReference type="FunFam" id="2.60.40.60:FF:000084">
    <property type="entry name" value="FAT atypical cadherin 3"/>
    <property type="match status" value="1"/>
</dbReference>
<feature type="domain" description="EGF-like" evidence="18">
    <location>
        <begin position="3855"/>
        <end position="3893"/>
    </location>
</feature>
<feature type="domain" description="Cadherin" evidence="19">
    <location>
        <begin position="176"/>
        <end position="283"/>
    </location>
</feature>
<evidence type="ECO:0000259" key="18">
    <source>
        <dbReference type="PROSITE" id="PS50026"/>
    </source>
</evidence>
<feature type="disulfide bond" evidence="14">
    <location>
        <begin position="4241"/>
        <end position="4250"/>
    </location>
</feature>
<dbReference type="PANTHER" id="PTHR24026:SF125">
    <property type="entry name" value="FAT-LIKE CADHERIN-RELATED TUMOR SUPPRESSOR HOMOLOG"/>
    <property type="match status" value="1"/>
</dbReference>
<evidence type="ECO:0000256" key="11">
    <source>
        <dbReference type="ARBA" id="ARBA00023157"/>
    </source>
</evidence>
<feature type="domain" description="Cadherin" evidence="19">
    <location>
        <begin position="1400"/>
        <end position="1498"/>
    </location>
</feature>
<dbReference type="SMART" id="SM00181">
    <property type="entry name" value="EGF"/>
    <property type="match status" value="6"/>
</dbReference>
<reference evidence="20" key="1">
    <citation type="submission" date="2020-05" db="UniProtKB">
        <authorList>
            <consortium name="EnsemblMetazoa"/>
        </authorList>
    </citation>
    <scope>IDENTIFICATION</scope>
    <source>
        <strain evidence="20">Aabys</strain>
    </source>
</reference>
<dbReference type="FunFam" id="2.60.40.60:FF:000037">
    <property type="entry name" value="FAT atypical cadherin 1"/>
    <property type="match status" value="1"/>
</dbReference>
<dbReference type="PROSITE" id="PS50026">
    <property type="entry name" value="EGF_3"/>
    <property type="match status" value="5"/>
</dbReference>